<accession>M4BI46</accession>
<dbReference type="InParanoid" id="M4BI46"/>
<feature type="region of interest" description="Disordered" evidence="1">
    <location>
        <begin position="94"/>
        <end position="117"/>
    </location>
</feature>
<name>M4BI46_HYAAE</name>
<feature type="compositionally biased region" description="Polar residues" evidence="1">
    <location>
        <begin position="106"/>
        <end position="117"/>
    </location>
</feature>
<evidence type="ECO:0000313" key="2">
    <source>
        <dbReference type="EnsemblProtists" id="HpaP806072"/>
    </source>
</evidence>
<protein>
    <submittedName>
        <fullName evidence="2">Uncharacterized protein</fullName>
    </submittedName>
</protein>
<dbReference type="EMBL" id="JH598278">
    <property type="status" value="NOT_ANNOTATED_CDS"/>
    <property type="molecule type" value="Genomic_DNA"/>
</dbReference>
<keyword evidence="3" id="KW-1185">Reference proteome</keyword>
<reference evidence="3" key="1">
    <citation type="journal article" date="2010" name="Science">
        <title>Signatures of adaptation to obligate biotrophy in the Hyaloperonospora arabidopsidis genome.</title>
        <authorList>
            <person name="Baxter L."/>
            <person name="Tripathy S."/>
            <person name="Ishaque N."/>
            <person name="Boot N."/>
            <person name="Cabral A."/>
            <person name="Kemen E."/>
            <person name="Thines M."/>
            <person name="Ah-Fong A."/>
            <person name="Anderson R."/>
            <person name="Badejoko W."/>
            <person name="Bittner-Eddy P."/>
            <person name="Boore J.L."/>
            <person name="Chibucos M.C."/>
            <person name="Coates M."/>
            <person name="Dehal P."/>
            <person name="Delehaunty K."/>
            <person name="Dong S."/>
            <person name="Downton P."/>
            <person name="Dumas B."/>
            <person name="Fabro G."/>
            <person name="Fronick C."/>
            <person name="Fuerstenberg S.I."/>
            <person name="Fulton L."/>
            <person name="Gaulin E."/>
            <person name="Govers F."/>
            <person name="Hughes L."/>
            <person name="Humphray S."/>
            <person name="Jiang R.H."/>
            <person name="Judelson H."/>
            <person name="Kamoun S."/>
            <person name="Kyung K."/>
            <person name="Meijer H."/>
            <person name="Minx P."/>
            <person name="Morris P."/>
            <person name="Nelson J."/>
            <person name="Phuntumart V."/>
            <person name="Qutob D."/>
            <person name="Rehmany A."/>
            <person name="Rougon-Cardoso A."/>
            <person name="Ryden P."/>
            <person name="Torto-Alalibo T."/>
            <person name="Studholme D."/>
            <person name="Wang Y."/>
            <person name="Win J."/>
            <person name="Wood J."/>
            <person name="Clifton S.W."/>
            <person name="Rogers J."/>
            <person name="Van den Ackerveken G."/>
            <person name="Jones J.D."/>
            <person name="McDowell J.M."/>
            <person name="Beynon J."/>
            <person name="Tyler B.M."/>
        </authorList>
    </citation>
    <scope>NUCLEOTIDE SEQUENCE [LARGE SCALE GENOMIC DNA]</scope>
    <source>
        <strain evidence="3">Emoy2</strain>
    </source>
</reference>
<organism evidence="2 3">
    <name type="scientific">Hyaloperonospora arabidopsidis (strain Emoy2)</name>
    <name type="common">Downy mildew agent</name>
    <name type="synonym">Peronospora arabidopsidis</name>
    <dbReference type="NCBI Taxonomy" id="559515"/>
    <lineage>
        <taxon>Eukaryota</taxon>
        <taxon>Sar</taxon>
        <taxon>Stramenopiles</taxon>
        <taxon>Oomycota</taxon>
        <taxon>Peronosporomycetes</taxon>
        <taxon>Peronosporales</taxon>
        <taxon>Peronosporaceae</taxon>
        <taxon>Hyaloperonospora</taxon>
    </lineage>
</organism>
<dbReference type="EnsemblProtists" id="HpaT806072">
    <property type="protein sequence ID" value="HpaP806072"/>
    <property type="gene ID" value="HpaG806072"/>
</dbReference>
<dbReference type="VEuPathDB" id="FungiDB:HpaG806072"/>
<sequence length="117" mass="12755">MSSQTQGIHATSPDTGIDLCDDAASQVSPYGNVSSLARRETQEGVGVSAQAHEDLVSEVTRLHEYFVQVKTTLNQSVTERKQLHENLDQVQRARGQASSELAKLSEQMNRLGSIDSV</sequence>
<dbReference type="AlphaFoldDB" id="M4BI46"/>
<feature type="compositionally biased region" description="Polar residues" evidence="1">
    <location>
        <begin position="1"/>
        <end position="14"/>
    </location>
</feature>
<evidence type="ECO:0000313" key="3">
    <source>
        <dbReference type="Proteomes" id="UP000011713"/>
    </source>
</evidence>
<dbReference type="HOGENOM" id="CLU_051764_3_1_1"/>
<dbReference type="Proteomes" id="UP000011713">
    <property type="component" value="Unassembled WGS sequence"/>
</dbReference>
<evidence type="ECO:0000256" key="1">
    <source>
        <dbReference type="SAM" id="MobiDB-lite"/>
    </source>
</evidence>
<reference evidence="2" key="2">
    <citation type="submission" date="2015-06" db="UniProtKB">
        <authorList>
            <consortium name="EnsemblProtists"/>
        </authorList>
    </citation>
    <scope>IDENTIFICATION</scope>
    <source>
        <strain evidence="2">Emoy2</strain>
    </source>
</reference>
<feature type="region of interest" description="Disordered" evidence="1">
    <location>
        <begin position="1"/>
        <end position="24"/>
    </location>
</feature>
<proteinExistence type="predicted"/>